<dbReference type="InterPro" id="IPR051556">
    <property type="entry name" value="N-term/lysine_N-AcTrnsfr"/>
</dbReference>
<dbReference type="SUPFAM" id="SSF55729">
    <property type="entry name" value="Acyl-CoA N-acyltransferases (Nat)"/>
    <property type="match status" value="1"/>
</dbReference>
<dbReference type="PANTHER" id="PTHR42919">
    <property type="entry name" value="N-ALPHA-ACETYLTRANSFERASE"/>
    <property type="match status" value="1"/>
</dbReference>
<evidence type="ECO:0000259" key="1">
    <source>
        <dbReference type="PROSITE" id="PS51186"/>
    </source>
</evidence>
<organism evidence="2">
    <name type="scientific">Bacillus subtilis (strain 168)</name>
    <dbReference type="NCBI Taxonomy" id="224308"/>
    <lineage>
        <taxon>Bacteria</taxon>
        <taxon>Bacillati</taxon>
        <taxon>Bacillota</taxon>
        <taxon>Bacilli</taxon>
        <taxon>Bacillales</taxon>
        <taxon>Bacillaceae</taxon>
        <taxon>Bacillus</taxon>
    </lineage>
</organism>
<dbReference type="OrthoDB" id="7365228at2"/>
<dbReference type="SMR" id="A0A6M3ZI46"/>
<dbReference type="InterPro" id="IPR000182">
    <property type="entry name" value="GNAT_dom"/>
</dbReference>
<feature type="domain" description="N-acetyltransferase" evidence="1">
    <location>
        <begin position="1"/>
        <end position="139"/>
    </location>
</feature>
<dbReference type="Gene3D" id="3.40.630.30">
    <property type="match status" value="1"/>
</dbReference>
<dbReference type="PANTHER" id="PTHR42919:SF26">
    <property type="entry name" value="ACETYLTRANSFERASE"/>
    <property type="match status" value="1"/>
</dbReference>
<dbReference type="CDD" id="cd04301">
    <property type="entry name" value="NAT_SF"/>
    <property type="match status" value="1"/>
</dbReference>
<proteinExistence type="predicted"/>
<dbReference type="KEGG" id="bsu:BSU39870"/>
<dbReference type="FunFam" id="3.40.630.30:FF:000082">
    <property type="entry name" value="Acetyltransferase, GNAT family"/>
    <property type="match status" value="1"/>
</dbReference>
<reference evidence="2" key="1">
    <citation type="submission" date="2020-04" db="EMBL/GenBank/DDBJ databases">
        <title>Phage recombination drives evolution of spore-forming Bacilli.</title>
        <authorList>
            <person name="Dragos A."/>
            <person name="Kovacs A.T."/>
        </authorList>
    </citation>
    <scope>NUCLEOTIDE SEQUENCE</scope>
    <source>
        <strain evidence="2">168</strain>
    </source>
</reference>
<dbReference type="InterPro" id="IPR016181">
    <property type="entry name" value="Acyl_CoA_acyltransferase"/>
</dbReference>
<protein>
    <submittedName>
        <fullName evidence="2">GNAT family N-acetyltransferase</fullName>
    </submittedName>
</protein>
<dbReference type="EMBL" id="CP052842">
    <property type="protein sequence ID" value="QJP90655.1"/>
    <property type="molecule type" value="Genomic_DNA"/>
</dbReference>
<evidence type="ECO:0000313" key="2">
    <source>
        <dbReference type="EMBL" id="QJP90655.1"/>
    </source>
</evidence>
<dbReference type="GO" id="GO:0016747">
    <property type="term" value="F:acyltransferase activity, transferring groups other than amino-acyl groups"/>
    <property type="evidence" value="ECO:0007669"/>
    <property type="project" value="InterPro"/>
</dbReference>
<sequence>MNIIPTCQVPKDLVSAFFQKHWGSPQMVISSGIYNCDELDGYGMLNDDNQIVGLITYIFEEDACEIISLDSVIENKGIGTALLEKAEEACRERNIKQIKLITTNDNIHALAFYQKRGYRLDRLFVNAVETARKMKPEIPLLADNKIPIRDELLLVKELQ</sequence>
<dbReference type="AlphaFoldDB" id="A0A6M3ZI46"/>
<gene>
    <name evidence="2" type="ORF">HIR78_22700</name>
</gene>
<accession>A0A6M3ZI46</accession>
<keyword evidence="2" id="KW-0808">Transferase</keyword>
<name>A0A6M3ZI46_BACSU</name>
<dbReference type="Pfam" id="PF00583">
    <property type="entry name" value="Acetyltransf_1"/>
    <property type="match status" value="1"/>
</dbReference>
<dbReference type="RefSeq" id="WP_010886643.1">
    <property type="nucleotide sequence ID" value="NC_000964.3"/>
</dbReference>
<dbReference type="PROSITE" id="PS51186">
    <property type="entry name" value="GNAT"/>
    <property type="match status" value="1"/>
</dbReference>